<dbReference type="AlphaFoldDB" id="A0A4S3JPF1"/>
<dbReference type="PANTHER" id="PTHR44845">
    <property type="entry name" value="CARRIER DOMAIN-CONTAINING PROTEIN"/>
    <property type="match status" value="1"/>
</dbReference>
<dbReference type="VEuPathDB" id="FungiDB:EYZ11_003813"/>
<gene>
    <name evidence="3" type="ORF">EYZ11_003813</name>
</gene>
<accession>A0A4S3JPF1</accession>
<evidence type="ECO:0000313" key="3">
    <source>
        <dbReference type="EMBL" id="THC96707.1"/>
    </source>
</evidence>
<keyword evidence="4" id="KW-1185">Reference proteome</keyword>
<dbReference type="InterPro" id="IPR045851">
    <property type="entry name" value="AMP-bd_C_sf"/>
</dbReference>
<dbReference type="STRING" id="1220188.A0A4S3JPF1"/>
<reference evidence="3 4" key="1">
    <citation type="submission" date="2019-03" db="EMBL/GenBank/DDBJ databases">
        <title>The genome sequence of a newly discovered highly antifungal drug resistant Aspergillus species, Aspergillus tanneri NIH 1004.</title>
        <authorList>
            <person name="Mounaud S."/>
            <person name="Singh I."/>
            <person name="Joardar V."/>
            <person name="Pakala S."/>
            <person name="Pakala S."/>
            <person name="Venepally P."/>
            <person name="Hoover J."/>
            <person name="Nierman W."/>
            <person name="Chung J."/>
            <person name="Losada L."/>
        </authorList>
    </citation>
    <scope>NUCLEOTIDE SEQUENCE [LARGE SCALE GENOMIC DNA]</scope>
    <source>
        <strain evidence="3 4">NIH1004</strain>
    </source>
</reference>
<keyword evidence="2" id="KW-0597">Phosphoprotein</keyword>
<dbReference type="Proteomes" id="UP000308092">
    <property type="component" value="Unassembled WGS sequence"/>
</dbReference>
<comment type="caution">
    <text evidence="3">The sequence shown here is derived from an EMBL/GenBank/DDBJ whole genome shotgun (WGS) entry which is preliminary data.</text>
</comment>
<dbReference type="InterPro" id="IPR042099">
    <property type="entry name" value="ANL_N_sf"/>
</dbReference>
<organism evidence="3 4">
    <name type="scientific">Aspergillus tanneri</name>
    <dbReference type="NCBI Taxonomy" id="1220188"/>
    <lineage>
        <taxon>Eukaryota</taxon>
        <taxon>Fungi</taxon>
        <taxon>Dikarya</taxon>
        <taxon>Ascomycota</taxon>
        <taxon>Pezizomycotina</taxon>
        <taxon>Eurotiomycetes</taxon>
        <taxon>Eurotiomycetidae</taxon>
        <taxon>Eurotiales</taxon>
        <taxon>Aspergillaceae</taxon>
        <taxon>Aspergillus</taxon>
        <taxon>Aspergillus subgen. Circumdati</taxon>
    </lineage>
</organism>
<sequence>MPYSAIDSKNSSESTCIALAGELLPGSPVTIGFPIFYGTVILLDEACLESAEGEICISALGLALGYFHESDLTDSNFVKRNGTLIYRTGDYGKHTKHGLQFCGRRDSVVKNRGFLINLESDVEPAILSFGKVDGASAFMSHGQLVAFVTSISVKDGLRKYLAGTVSSFLVPDIVIYSLDEFPTTDNGNVDRQSLVRMNEQEQGLDRGNIEKSNFII</sequence>
<keyword evidence="1" id="KW-0596">Phosphopantetheine</keyword>
<name>A0A4S3JPF1_9EURO</name>
<proteinExistence type="predicted"/>
<evidence type="ECO:0000256" key="1">
    <source>
        <dbReference type="ARBA" id="ARBA00022450"/>
    </source>
</evidence>
<protein>
    <submittedName>
        <fullName evidence="3">Uncharacterized protein</fullName>
    </submittedName>
</protein>
<dbReference type="Gene3D" id="3.40.50.12780">
    <property type="entry name" value="N-terminal domain of ligase-like"/>
    <property type="match status" value="1"/>
</dbReference>
<dbReference type="EMBL" id="SOSA01000102">
    <property type="protein sequence ID" value="THC96707.1"/>
    <property type="molecule type" value="Genomic_DNA"/>
</dbReference>
<dbReference type="PANTHER" id="PTHR44845:SF6">
    <property type="entry name" value="BETA-ALANINE-ACTIVATING ENZYME"/>
    <property type="match status" value="1"/>
</dbReference>
<evidence type="ECO:0000256" key="2">
    <source>
        <dbReference type="ARBA" id="ARBA00022553"/>
    </source>
</evidence>
<dbReference type="SUPFAM" id="SSF56801">
    <property type="entry name" value="Acetyl-CoA synthetase-like"/>
    <property type="match status" value="1"/>
</dbReference>
<dbReference type="Gene3D" id="3.30.300.30">
    <property type="match status" value="1"/>
</dbReference>
<evidence type="ECO:0000313" key="4">
    <source>
        <dbReference type="Proteomes" id="UP000308092"/>
    </source>
</evidence>